<evidence type="ECO:0000313" key="3">
    <source>
        <dbReference type="Proteomes" id="UP001345013"/>
    </source>
</evidence>
<keyword evidence="3" id="KW-1185">Reference proteome</keyword>
<organism evidence="2 3">
    <name type="scientific">Lithohypha guttulata</name>
    <dbReference type="NCBI Taxonomy" id="1690604"/>
    <lineage>
        <taxon>Eukaryota</taxon>
        <taxon>Fungi</taxon>
        <taxon>Dikarya</taxon>
        <taxon>Ascomycota</taxon>
        <taxon>Pezizomycotina</taxon>
        <taxon>Eurotiomycetes</taxon>
        <taxon>Chaetothyriomycetidae</taxon>
        <taxon>Chaetothyriales</taxon>
        <taxon>Trichomeriaceae</taxon>
        <taxon>Lithohypha</taxon>
    </lineage>
</organism>
<protein>
    <submittedName>
        <fullName evidence="2">Uncharacterized protein</fullName>
    </submittedName>
</protein>
<comment type="caution">
    <text evidence="2">The sequence shown here is derived from an EMBL/GenBank/DDBJ whole genome shotgun (WGS) entry which is preliminary data.</text>
</comment>
<feature type="compositionally biased region" description="Acidic residues" evidence="1">
    <location>
        <begin position="86"/>
        <end position="98"/>
    </location>
</feature>
<gene>
    <name evidence="2" type="ORF">LTR24_003743</name>
</gene>
<accession>A0ABR0KDV5</accession>
<reference evidence="2 3" key="1">
    <citation type="submission" date="2023-08" db="EMBL/GenBank/DDBJ databases">
        <title>Black Yeasts Isolated from many extreme environments.</title>
        <authorList>
            <person name="Coleine C."/>
            <person name="Stajich J.E."/>
            <person name="Selbmann L."/>
        </authorList>
    </citation>
    <scope>NUCLEOTIDE SEQUENCE [LARGE SCALE GENOMIC DNA]</scope>
    <source>
        <strain evidence="2 3">CCFEE 5885</strain>
    </source>
</reference>
<proteinExistence type="predicted"/>
<dbReference type="EMBL" id="JAVRRG010000036">
    <property type="protein sequence ID" value="KAK5094138.1"/>
    <property type="molecule type" value="Genomic_DNA"/>
</dbReference>
<evidence type="ECO:0000313" key="2">
    <source>
        <dbReference type="EMBL" id="KAK5094138.1"/>
    </source>
</evidence>
<name>A0ABR0KDV5_9EURO</name>
<sequence length="146" mass="16114">MLTAFLSTSQARVEQKLDELLREFREGRMEGSVISTLTVDSLSIDERAQWRTVRKELEEHGITLDMFSANTDFIVRWSADAVANGDFEEDQADDDEELGTPPNGHASSSSAASGANITSLADEAFEDIQADHDEDHGTPPPIYLEL</sequence>
<feature type="region of interest" description="Disordered" evidence="1">
    <location>
        <begin position="85"/>
        <end position="146"/>
    </location>
</feature>
<dbReference type="Proteomes" id="UP001345013">
    <property type="component" value="Unassembled WGS sequence"/>
</dbReference>
<evidence type="ECO:0000256" key="1">
    <source>
        <dbReference type="SAM" id="MobiDB-lite"/>
    </source>
</evidence>